<keyword evidence="1" id="KW-1133">Transmembrane helix</keyword>
<dbReference type="Proteomes" id="UP000255529">
    <property type="component" value="Unassembled WGS sequence"/>
</dbReference>
<evidence type="ECO:0000313" key="2">
    <source>
        <dbReference type="EMBL" id="SUI80532.1"/>
    </source>
</evidence>
<organism evidence="2 3">
    <name type="scientific">Serratia quinivorans</name>
    <dbReference type="NCBI Taxonomy" id="137545"/>
    <lineage>
        <taxon>Bacteria</taxon>
        <taxon>Pseudomonadati</taxon>
        <taxon>Pseudomonadota</taxon>
        <taxon>Gammaproteobacteria</taxon>
        <taxon>Enterobacterales</taxon>
        <taxon>Yersiniaceae</taxon>
        <taxon>Serratia</taxon>
    </lineage>
</organism>
<reference evidence="2 3" key="1">
    <citation type="submission" date="2018-06" db="EMBL/GenBank/DDBJ databases">
        <authorList>
            <consortium name="Pathogen Informatics"/>
            <person name="Doyle S."/>
        </authorList>
    </citation>
    <scope>NUCLEOTIDE SEQUENCE [LARGE SCALE GENOMIC DNA]</scope>
    <source>
        <strain evidence="2 3">NCTC11544</strain>
    </source>
</reference>
<dbReference type="EMBL" id="UGYN01000002">
    <property type="protein sequence ID" value="SUI80532.1"/>
    <property type="molecule type" value="Genomic_DNA"/>
</dbReference>
<gene>
    <name evidence="2" type="ORF">NCTC11544_04180</name>
</gene>
<proteinExistence type="predicted"/>
<feature type="transmembrane region" description="Helical" evidence="1">
    <location>
        <begin position="12"/>
        <end position="38"/>
    </location>
</feature>
<name>A0A380AG75_9GAMM</name>
<sequence>MSKFIKDFIVLSTLFVVIILILANPISIIWGIAFLWALGGI</sequence>
<accession>A0A380AG75</accession>
<evidence type="ECO:0000256" key="1">
    <source>
        <dbReference type="SAM" id="Phobius"/>
    </source>
</evidence>
<dbReference type="AlphaFoldDB" id="A0A380AG75"/>
<keyword evidence="1" id="KW-0472">Membrane</keyword>
<evidence type="ECO:0000313" key="3">
    <source>
        <dbReference type="Proteomes" id="UP000255529"/>
    </source>
</evidence>
<keyword evidence="1" id="KW-0812">Transmembrane</keyword>
<protein>
    <submittedName>
        <fullName evidence="2">Uncharacterized protein</fullName>
    </submittedName>
</protein>